<dbReference type="EMBL" id="BASE01000012">
    <property type="protein sequence ID" value="GAM12327.1"/>
    <property type="molecule type" value="Genomic_DNA"/>
</dbReference>
<keyword evidence="2" id="KW-1185">Reference proteome</keyword>
<dbReference type="OrthoDB" id="2603162at2"/>
<evidence type="ECO:0000313" key="1">
    <source>
        <dbReference type="EMBL" id="GAM12327.1"/>
    </source>
</evidence>
<comment type="caution">
    <text evidence="1">The sequence shown here is derived from an EMBL/GenBank/DDBJ whole genome shotgun (WGS) entry which is preliminary data.</text>
</comment>
<evidence type="ECO:0000313" key="2">
    <source>
        <dbReference type="Proteomes" id="UP000031014"/>
    </source>
</evidence>
<organism evidence="1 2">
    <name type="scientific">Mesobacillus selenatarsenatis (strain DSM 18680 / JCM 14380 / FERM P-15431 / SF-1)</name>
    <dbReference type="NCBI Taxonomy" id="1321606"/>
    <lineage>
        <taxon>Bacteria</taxon>
        <taxon>Bacillati</taxon>
        <taxon>Bacillota</taxon>
        <taxon>Bacilli</taxon>
        <taxon>Bacillales</taxon>
        <taxon>Bacillaceae</taxon>
        <taxon>Mesobacillus</taxon>
    </lineage>
</organism>
<accession>A0A0A8X000</accession>
<gene>
    <name evidence="1" type="ORF">SAMD00020551_0459</name>
</gene>
<dbReference type="Proteomes" id="UP000031014">
    <property type="component" value="Unassembled WGS sequence"/>
</dbReference>
<evidence type="ECO:0008006" key="3">
    <source>
        <dbReference type="Google" id="ProtNLM"/>
    </source>
</evidence>
<sequence length="201" mass="23719">MPDIQEVHNSGFEMEVSAPYSLNYLMTIQNIYLNSKNIDCERPLFPYVDRSKWGILEEEFEETFAEVWKEAVDKNSQNHIYDHNGVLDFDKVLYKKLFKNHESSSFGYSESVKFFLSWWNGLYGKMAIEGVFDLDRMEKVYKEVSASMEINKRLRIHLIYDKPVLTGKSARPWYAVVPIDDVFFTEKRPELLENLLKCCKV</sequence>
<dbReference type="RefSeq" id="WP_041964292.1">
    <property type="nucleotide sequence ID" value="NZ_BASE01000012.1"/>
</dbReference>
<proteinExistence type="predicted"/>
<dbReference type="STRING" id="1321606.SAMD00020551_0459"/>
<reference evidence="1 2" key="1">
    <citation type="submission" date="2013-06" db="EMBL/GenBank/DDBJ databases">
        <title>Whole genome shotgun sequence of Bacillus selenatarsenatis SF-1.</title>
        <authorList>
            <person name="Kuroda M."/>
            <person name="Sei K."/>
            <person name="Yamashita M."/>
            <person name="Ike M."/>
        </authorList>
    </citation>
    <scope>NUCLEOTIDE SEQUENCE [LARGE SCALE GENOMIC DNA]</scope>
    <source>
        <strain evidence="1 2">SF-1</strain>
    </source>
</reference>
<name>A0A0A8X000_MESS1</name>
<dbReference type="AlphaFoldDB" id="A0A0A8X000"/>
<protein>
    <recommendedName>
        <fullName evidence="3">Group-specific protein</fullName>
    </recommendedName>
</protein>